<proteinExistence type="predicted"/>
<dbReference type="AlphaFoldDB" id="A0A518B3V6"/>
<evidence type="ECO:0000256" key="1">
    <source>
        <dbReference type="SAM" id="Phobius"/>
    </source>
</evidence>
<feature type="transmembrane region" description="Helical" evidence="1">
    <location>
        <begin position="12"/>
        <end position="32"/>
    </location>
</feature>
<name>A0A518B3V6_9BACT</name>
<dbReference type="InterPro" id="IPR027558">
    <property type="entry name" value="Pre_pil_HX9DG_C"/>
</dbReference>
<evidence type="ECO:0000313" key="4">
    <source>
        <dbReference type="Proteomes" id="UP000317093"/>
    </source>
</evidence>
<dbReference type="NCBIfam" id="TIGR02532">
    <property type="entry name" value="IV_pilin_GFxxxE"/>
    <property type="match status" value="1"/>
</dbReference>
<organism evidence="3 4">
    <name type="scientific">Kolteria novifilia</name>
    <dbReference type="NCBI Taxonomy" id="2527975"/>
    <lineage>
        <taxon>Bacteria</taxon>
        <taxon>Pseudomonadati</taxon>
        <taxon>Planctomycetota</taxon>
        <taxon>Planctomycetia</taxon>
        <taxon>Kolteriales</taxon>
        <taxon>Kolteriaceae</taxon>
        <taxon>Kolteria</taxon>
    </lineage>
</organism>
<feature type="domain" description="DUF1559" evidence="2">
    <location>
        <begin position="33"/>
        <end position="295"/>
    </location>
</feature>
<evidence type="ECO:0000259" key="2">
    <source>
        <dbReference type="Pfam" id="PF07596"/>
    </source>
</evidence>
<keyword evidence="1" id="KW-0812">Transmembrane</keyword>
<protein>
    <submittedName>
        <fullName evidence="3">Type II secretion system protein G</fullName>
    </submittedName>
</protein>
<reference evidence="3 4" key="1">
    <citation type="submission" date="2019-02" db="EMBL/GenBank/DDBJ databases">
        <title>Deep-cultivation of Planctomycetes and their phenomic and genomic characterization uncovers novel biology.</title>
        <authorList>
            <person name="Wiegand S."/>
            <person name="Jogler M."/>
            <person name="Boedeker C."/>
            <person name="Pinto D."/>
            <person name="Vollmers J."/>
            <person name="Rivas-Marin E."/>
            <person name="Kohn T."/>
            <person name="Peeters S.H."/>
            <person name="Heuer A."/>
            <person name="Rast P."/>
            <person name="Oberbeckmann S."/>
            <person name="Bunk B."/>
            <person name="Jeske O."/>
            <person name="Meyerdierks A."/>
            <person name="Storesund J.E."/>
            <person name="Kallscheuer N."/>
            <person name="Luecker S."/>
            <person name="Lage O.M."/>
            <person name="Pohl T."/>
            <person name="Merkel B.J."/>
            <person name="Hornburger P."/>
            <person name="Mueller R.-W."/>
            <person name="Bruemmer F."/>
            <person name="Labrenz M."/>
            <person name="Spormann A.M."/>
            <person name="Op den Camp H."/>
            <person name="Overmann J."/>
            <person name="Amann R."/>
            <person name="Jetten M.S.M."/>
            <person name="Mascher T."/>
            <person name="Medema M.H."/>
            <person name="Devos D.P."/>
            <person name="Kaster A.-K."/>
            <person name="Ovreas L."/>
            <person name="Rohde M."/>
            <person name="Galperin M.Y."/>
            <person name="Jogler C."/>
        </authorList>
    </citation>
    <scope>NUCLEOTIDE SEQUENCE [LARGE SCALE GENOMIC DNA]</scope>
    <source>
        <strain evidence="3 4">Pan216</strain>
    </source>
</reference>
<dbReference type="Pfam" id="PF07596">
    <property type="entry name" value="SBP_bac_10"/>
    <property type="match status" value="1"/>
</dbReference>
<keyword evidence="1" id="KW-0472">Membrane</keyword>
<accession>A0A518B3V6</accession>
<dbReference type="SUPFAM" id="SSF54523">
    <property type="entry name" value="Pili subunits"/>
    <property type="match status" value="1"/>
</dbReference>
<dbReference type="InterPro" id="IPR045584">
    <property type="entry name" value="Pilin-like"/>
</dbReference>
<dbReference type="RefSeq" id="WP_145263879.1">
    <property type="nucleotide sequence ID" value="NZ_CP036279.1"/>
</dbReference>
<dbReference type="OrthoDB" id="255848at2"/>
<keyword evidence="1" id="KW-1133">Transmembrane helix</keyword>
<dbReference type="NCBIfam" id="TIGR04294">
    <property type="entry name" value="pre_pil_HX9DG"/>
    <property type="match status" value="1"/>
</dbReference>
<dbReference type="PANTHER" id="PTHR30093:SF2">
    <property type="entry name" value="TYPE II SECRETION SYSTEM PROTEIN H"/>
    <property type="match status" value="1"/>
</dbReference>
<dbReference type="InterPro" id="IPR011453">
    <property type="entry name" value="DUF1559"/>
</dbReference>
<dbReference type="Proteomes" id="UP000317093">
    <property type="component" value="Chromosome"/>
</dbReference>
<gene>
    <name evidence="3" type="primary">xcpT_13</name>
    <name evidence="3" type="ORF">Pan216_24670</name>
</gene>
<dbReference type="Pfam" id="PF07963">
    <property type="entry name" value="N_methyl"/>
    <property type="match status" value="1"/>
</dbReference>
<dbReference type="PANTHER" id="PTHR30093">
    <property type="entry name" value="GENERAL SECRETION PATHWAY PROTEIN G"/>
    <property type="match status" value="1"/>
</dbReference>
<dbReference type="InterPro" id="IPR012902">
    <property type="entry name" value="N_methyl_site"/>
</dbReference>
<evidence type="ECO:0000313" key="3">
    <source>
        <dbReference type="EMBL" id="QDU61606.1"/>
    </source>
</evidence>
<sequence>MPRRLPRAFTLVELLVVIAIIGVLVGLLLPAVQQAREAARRMQCKSQLKQIGIALHTYHESHGLFPPGYVTTDANSEDITNGGYGWNTYLLPYLDQTQLYDRINFSETNAEDNLATIYGTRIPGLLCPSDSGDDAWDMSQIVFDPTGSSGVVGAITMARSSYPGCAGQGEPGAELGDNPNGILYRDSSIGMSSILDGTSTTIAVGERATTTRAVRPTNQFDTPTTWFGIDLTYRNNAGEAGANLLLGHTGDPTGDVHPPNNIEMEDEDYSSYHPGGAHFIMTDGSVTFISSSVDPITFAGMGSRNGNEVIEGF</sequence>
<dbReference type="KEGG" id="knv:Pan216_24670"/>
<dbReference type="EMBL" id="CP036279">
    <property type="protein sequence ID" value="QDU61606.1"/>
    <property type="molecule type" value="Genomic_DNA"/>
</dbReference>
<dbReference type="Gene3D" id="3.30.700.10">
    <property type="entry name" value="Glycoprotein, Type 4 Pilin"/>
    <property type="match status" value="1"/>
</dbReference>
<keyword evidence="4" id="KW-1185">Reference proteome</keyword>